<dbReference type="InterPro" id="IPR001589">
    <property type="entry name" value="Actinin_actin-bd_CS"/>
</dbReference>
<reference evidence="9" key="1">
    <citation type="journal article" date="2018" name="Nat. Microbiol.">
        <title>Leveraging single-cell genomics to expand the fungal tree of life.</title>
        <authorList>
            <person name="Ahrendt S.R."/>
            <person name="Quandt C.A."/>
            <person name="Ciobanu D."/>
            <person name="Clum A."/>
            <person name="Salamov A."/>
            <person name="Andreopoulos B."/>
            <person name="Cheng J.F."/>
            <person name="Woyke T."/>
            <person name="Pelin A."/>
            <person name="Henrissat B."/>
            <person name="Reynolds N.K."/>
            <person name="Benny G.L."/>
            <person name="Smith M.E."/>
            <person name="James T.Y."/>
            <person name="Grigoriev I.V."/>
        </authorList>
    </citation>
    <scope>NUCLEOTIDE SEQUENCE [LARGE SCALE GENOMIC DNA]</scope>
    <source>
        <strain evidence="9">CSF55</strain>
    </source>
</reference>
<dbReference type="Gene3D" id="1.10.238.10">
    <property type="entry name" value="EF-hand"/>
    <property type="match status" value="1"/>
</dbReference>
<dbReference type="PROSITE" id="PS00018">
    <property type="entry name" value="EF_HAND_1"/>
    <property type="match status" value="2"/>
</dbReference>
<evidence type="ECO:0000256" key="2">
    <source>
        <dbReference type="ARBA" id="ARBA00022737"/>
    </source>
</evidence>
<evidence type="ECO:0000313" key="9">
    <source>
        <dbReference type="Proteomes" id="UP000281549"/>
    </source>
</evidence>
<dbReference type="PROSITE" id="PS50222">
    <property type="entry name" value="EF_HAND_2"/>
    <property type="match status" value="2"/>
</dbReference>
<feature type="domain" description="EF-hand" evidence="7">
    <location>
        <begin position="17"/>
        <end position="52"/>
    </location>
</feature>
<dbReference type="Gene3D" id="1.10.418.10">
    <property type="entry name" value="Calponin-like domain"/>
    <property type="match status" value="4"/>
</dbReference>
<feature type="domain" description="Calponin-homology (CH)" evidence="6">
    <location>
        <begin position="392"/>
        <end position="499"/>
    </location>
</feature>
<dbReference type="GO" id="GO:0030479">
    <property type="term" value="C:actin cortical patch"/>
    <property type="evidence" value="ECO:0007669"/>
    <property type="project" value="UniProtKB-ARBA"/>
</dbReference>
<evidence type="ECO:0000259" key="7">
    <source>
        <dbReference type="PROSITE" id="PS50222"/>
    </source>
</evidence>
<dbReference type="FunFam" id="1.10.238.10:FF:000178">
    <property type="entry name" value="Calmodulin-2 A"/>
    <property type="match status" value="1"/>
</dbReference>
<dbReference type="GO" id="GO:0032432">
    <property type="term" value="C:actin filament bundle"/>
    <property type="evidence" value="ECO:0007669"/>
    <property type="project" value="TreeGrafter"/>
</dbReference>
<keyword evidence="2" id="KW-0677">Repeat</keyword>
<keyword evidence="4" id="KW-0009">Actin-binding</keyword>
<evidence type="ECO:0000256" key="4">
    <source>
        <dbReference type="ARBA" id="ARBA00023203"/>
    </source>
</evidence>
<evidence type="ECO:0000259" key="6">
    <source>
        <dbReference type="PROSITE" id="PS50021"/>
    </source>
</evidence>
<dbReference type="InterPro" id="IPR002048">
    <property type="entry name" value="EF_hand_dom"/>
</dbReference>
<feature type="domain" description="EF-hand" evidence="7">
    <location>
        <begin position="53"/>
        <end position="88"/>
    </location>
</feature>
<dbReference type="FunFam" id="1.10.418.10:FF:000016">
    <property type="entry name" value="Probable fimbrin"/>
    <property type="match status" value="1"/>
</dbReference>
<dbReference type="CDD" id="cd21295">
    <property type="entry name" value="CH_PLS_rpt2"/>
    <property type="match status" value="1"/>
</dbReference>
<dbReference type="CDD" id="cd00051">
    <property type="entry name" value="EFh"/>
    <property type="match status" value="1"/>
</dbReference>
<dbReference type="PANTHER" id="PTHR19961:SF18">
    <property type="entry name" value="FI19014P1"/>
    <property type="match status" value="1"/>
</dbReference>
<evidence type="ECO:0000256" key="1">
    <source>
        <dbReference type="ARBA" id="ARBA00022723"/>
    </source>
</evidence>
<dbReference type="Proteomes" id="UP000281549">
    <property type="component" value="Unassembled WGS sequence"/>
</dbReference>
<dbReference type="GO" id="GO:0051017">
    <property type="term" value="P:actin filament bundle assembly"/>
    <property type="evidence" value="ECO:0007669"/>
    <property type="project" value="InterPro"/>
</dbReference>
<dbReference type="CDD" id="cd21220">
    <property type="entry name" value="CH_PLS_FIM_rpt4"/>
    <property type="match status" value="1"/>
</dbReference>
<dbReference type="Pfam" id="PF00307">
    <property type="entry name" value="CH"/>
    <property type="match status" value="4"/>
</dbReference>
<dbReference type="PROSITE" id="PS50021">
    <property type="entry name" value="CH"/>
    <property type="match status" value="4"/>
</dbReference>
<dbReference type="CDD" id="cd21300">
    <property type="entry name" value="CH_FIMB_rpt3"/>
    <property type="match status" value="1"/>
</dbReference>
<sequence length="627" mass="70116">MMDYYKTASKYAKFSKEEIDDFVKVFREFDKDSNGSIDARELIKVYKQLGENVSFDEVRRQIQEVDTDKSGTIEFDEFLQLIDKMKLGVSDEKGVAKAVSQVGKITTFGGATSSTQHSINEDEQEQFASHINQVLKNDKDVGGKLPIDTHSMAIYEACKDGLVLSKLINDSVPDTIDERVLNISPKLNPFQMTENNNVVINSAKAIGCSVVNIGSQDLIEGRPHLILGLIWQIIKIGLLAKINLQLHPELFRLLDKDETLEDFLKLPADAILLRWVNYHLKKAEHSKRINNFSNDIKDSEAYIVLLNQLAPEVCSRDTLKEEDLLKRAELMLKNTEKLDCRKYITAKAVVSGNPKLNLAFVANLFNIHPGLEPLSEAEMAALDEGLFASQGDRESRAFALWMNSLGVEPFVTNIFEDLKDGLVLLQVFDKIHPGSVVWSKVNTKTPVTSRFKRVENTNYAVLLGKSSQYSLVGIQGADLTDGVKNLTLALVWQMMRDHVIETLKVLNKNGNEIKENEIIEWANATVKRAAKTTSMSSFKDPSLSTGHFFLDLMAGIKKGIVNYELVTPASTPDEAKLNAKYAISIARKLGATIFVLPEDIMEVKPKMILTFVGTLMAVDRKIQAQSQ</sequence>
<dbReference type="FunFam" id="1.10.418.10:FF:000027">
    <property type="entry name" value="Probable fimbrin"/>
    <property type="match status" value="1"/>
</dbReference>
<dbReference type="SUPFAM" id="SSF47473">
    <property type="entry name" value="EF-hand"/>
    <property type="match status" value="1"/>
</dbReference>
<evidence type="ECO:0000313" key="8">
    <source>
        <dbReference type="EMBL" id="RKP19934.1"/>
    </source>
</evidence>
<protein>
    <recommendedName>
        <fullName evidence="5">Fimbrin</fullName>
    </recommendedName>
</protein>
<keyword evidence="3" id="KW-0106">Calcium</keyword>
<dbReference type="InterPro" id="IPR001715">
    <property type="entry name" value="CH_dom"/>
</dbReference>
<dbReference type="GO" id="GO:0110009">
    <property type="term" value="P:formin-nucleated actin cable organization"/>
    <property type="evidence" value="ECO:0007669"/>
    <property type="project" value="UniProtKB-ARBA"/>
</dbReference>
<proteinExistence type="predicted"/>
<dbReference type="FunFam" id="1.10.418.10:FF:000042">
    <property type="entry name" value="Fimbrin, putative"/>
    <property type="match status" value="1"/>
</dbReference>
<evidence type="ECO:0000256" key="3">
    <source>
        <dbReference type="ARBA" id="ARBA00022837"/>
    </source>
</evidence>
<accession>A0A4P9YKE9</accession>
<dbReference type="PANTHER" id="PTHR19961">
    <property type="entry name" value="FIMBRIN/PLASTIN"/>
    <property type="match status" value="1"/>
</dbReference>
<dbReference type="InterPro" id="IPR036872">
    <property type="entry name" value="CH_dom_sf"/>
</dbReference>
<name>A0A4P9YKE9_ROZAC</name>
<organism evidence="8 9">
    <name type="scientific">Rozella allomycis (strain CSF55)</name>
    <dbReference type="NCBI Taxonomy" id="988480"/>
    <lineage>
        <taxon>Eukaryota</taxon>
        <taxon>Fungi</taxon>
        <taxon>Fungi incertae sedis</taxon>
        <taxon>Cryptomycota</taxon>
        <taxon>Cryptomycota incertae sedis</taxon>
        <taxon>Rozella</taxon>
    </lineage>
</organism>
<dbReference type="FunFam" id="1.10.418.10:FF:000010">
    <property type="entry name" value="Plastin-3 isoform 1"/>
    <property type="match status" value="1"/>
</dbReference>
<dbReference type="InterPro" id="IPR039959">
    <property type="entry name" value="Fimbrin/Plastin"/>
</dbReference>
<dbReference type="PROSITE" id="PS00020">
    <property type="entry name" value="ACTININ_2"/>
    <property type="match status" value="1"/>
</dbReference>
<evidence type="ECO:0000256" key="5">
    <source>
        <dbReference type="ARBA" id="ARBA00073963"/>
    </source>
</evidence>
<dbReference type="InterPro" id="IPR011992">
    <property type="entry name" value="EF-hand-dom_pair"/>
</dbReference>
<feature type="domain" description="Calponin-homology (CH)" evidence="6">
    <location>
        <begin position="512"/>
        <end position="620"/>
    </location>
</feature>
<feature type="domain" description="Calponin-homology (CH)" evidence="6">
    <location>
        <begin position="266"/>
        <end position="369"/>
    </location>
</feature>
<dbReference type="SUPFAM" id="SSF47576">
    <property type="entry name" value="Calponin-homology domain, CH-domain"/>
    <property type="match status" value="1"/>
</dbReference>
<dbReference type="GO" id="GO:0051015">
    <property type="term" value="F:actin filament binding"/>
    <property type="evidence" value="ECO:0007669"/>
    <property type="project" value="InterPro"/>
</dbReference>
<dbReference type="GO" id="GO:0005884">
    <property type="term" value="C:actin filament"/>
    <property type="evidence" value="ECO:0007669"/>
    <property type="project" value="TreeGrafter"/>
</dbReference>
<dbReference type="AlphaFoldDB" id="A0A4P9YKE9"/>
<dbReference type="GO" id="GO:0051639">
    <property type="term" value="P:actin filament network formation"/>
    <property type="evidence" value="ECO:0007669"/>
    <property type="project" value="TreeGrafter"/>
</dbReference>
<dbReference type="EMBL" id="ML005137">
    <property type="protein sequence ID" value="RKP19934.1"/>
    <property type="molecule type" value="Genomic_DNA"/>
</dbReference>
<feature type="domain" description="Calponin-homology (CH)" evidence="6">
    <location>
        <begin position="121"/>
        <end position="238"/>
    </location>
</feature>
<keyword evidence="1" id="KW-0479">Metal-binding</keyword>
<dbReference type="InterPro" id="IPR018247">
    <property type="entry name" value="EF_Hand_1_Ca_BS"/>
</dbReference>
<dbReference type="SMART" id="SM00054">
    <property type="entry name" value="EFh"/>
    <property type="match status" value="2"/>
</dbReference>
<gene>
    <name evidence="8" type="ORF">ROZALSC1DRAFT_28527</name>
</gene>
<dbReference type="SMART" id="SM00033">
    <property type="entry name" value="CH"/>
    <property type="match status" value="4"/>
</dbReference>
<dbReference type="Pfam" id="PF13499">
    <property type="entry name" value="EF-hand_7"/>
    <property type="match status" value="1"/>
</dbReference>
<dbReference type="GO" id="GO:0005509">
    <property type="term" value="F:calcium ion binding"/>
    <property type="evidence" value="ECO:0007669"/>
    <property type="project" value="InterPro"/>
</dbReference>